<name>A0A2S7ESM1_9XANT</name>
<reference evidence="3" key="1">
    <citation type="submission" date="2016-08" db="EMBL/GenBank/DDBJ databases">
        <authorList>
            <person name="Merda D."/>
            <person name="Briand M."/>
            <person name="Taghouti G."/>
            <person name="Carrere S."/>
            <person name="Gouzy J."/>
            <person name="Portier P."/>
            <person name="Jacques M.-A."/>
            <person name="Fischer-Le Saux M."/>
        </authorList>
    </citation>
    <scope>NUCLEOTIDE SEQUENCE [LARGE SCALE GENOMIC DNA]</scope>
    <source>
        <strain evidence="3">CFBP1156</strain>
    </source>
</reference>
<keyword evidence="1" id="KW-0812">Transmembrane</keyword>
<keyword evidence="1" id="KW-0472">Membrane</keyword>
<proteinExistence type="predicted"/>
<evidence type="ECO:0000313" key="3">
    <source>
        <dbReference type="Proteomes" id="UP000238261"/>
    </source>
</evidence>
<keyword evidence="3" id="KW-1185">Reference proteome</keyword>
<dbReference type="Proteomes" id="UP000238261">
    <property type="component" value="Unassembled WGS sequence"/>
</dbReference>
<evidence type="ECO:0000313" key="2">
    <source>
        <dbReference type="EMBL" id="PPU96128.1"/>
    </source>
</evidence>
<sequence>MDSSRRISLILSLTAIACFLLAGCAYLQAAASYTLSFSFCTAPGTANMATLRCRMPLLYGGAFWALLAGGTVLSVVAMVRGRRRLAAIR</sequence>
<keyword evidence="1" id="KW-1133">Transmembrane helix</keyword>
<protein>
    <recommendedName>
        <fullName evidence="4">Lipoprotein</fullName>
    </recommendedName>
</protein>
<dbReference type="AlphaFoldDB" id="A0A2S7ESM1"/>
<evidence type="ECO:0008006" key="4">
    <source>
        <dbReference type="Google" id="ProtNLM"/>
    </source>
</evidence>
<accession>A0A2S7ESM1</accession>
<dbReference type="EMBL" id="MDEG01000018">
    <property type="protein sequence ID" value="PPU96128.1"/>
    <property type="molecule type" value="Genomic_DNA"/>
</dbReference>
<gene>
    <name evidence="2" type="ORF">XhyaCFBP1156_16150</name>
</gene>
<organism evidence="2 3">
    <name type="scientific">Xanthomonas hyacinthi</name>
    <dbReference type="NCBI Taxonomy" id="56455"/>
    <lineage>
        <taxon>Bacteria</taxon>
        <taxon>Pseudomonadati</taxon>
        <taxon>Pseudomonadota</taxon>
        <taxon>Gammaproteobacteria</taxon>
        <taxon>Lysobacterales</taxon>
        <taxon>Lysobacteraceae</taxon>
        <taxon>Xanthomonas</taxon>
    </lineage>
</organism>
<dbReference type="PROSITE" id="PS51257">
    <property type="entry name" value="PROKAR_LIPOPROTEIN"/>
    <property type="match status" value="1"/>
</dbReference>
<feature type="transmembrane region" description="Helical" evidence="1">
    <location>
        <begin position="57"/>
        <end position="79"/>
    </location>
</feature>
<dbReference type="RefSeq" id="WP_046981303.1">
    <property type="nucleotide sequence ID" value="NZ_CP043476.1"/>
</dbReference>
<comment type="caution">
    <text evidence="2">The sequence shown here is derived from an EMBL/GenBank/DDBJ whole genome shotgun (WGS) entry which is preliminary data.</text>
</comment>
<evidence type="ECO:0000256" key="1">
    <source>
        <dbReference type="SAM" id="Phobius"/>
    </source>
</evidence>